<keyword evidence="7" id="KW-0862">Zinc</keyword>
<feature type="compositionally biased region" description="Acidic residues" evidence="9">
    <location>
        <begin position="10"/>
        <end position="20"/>
    </location>
</feature>
<comment type="catalytic activity">
    <reaction evidence="1">
        <text>Thiol-dependent hydrolysis of ester, thioester, amide, peptide and isopeptide bonds formed by the C-terminal Gly of ubiquitin (a 76-residue protein attached to proteins as an intracellular targeting signal).</text>
        <dbReference type="EC" id="3.4.19.12"/>
    </reaction>
</comment>
<dbReference type="GO" id="GO:0006508">
    <property type="term" value="P:proteolysis"/>
    <property type="evidence" value="ECO:0007669"/>
    <property type="project" value="UniProtKB-KW"/>
</dbReference>
<dbReference type="Pfam" id="PF02148">
    <property type="entry name" value="zf-UBP"/>
    <property type="match status" value="1"/>
</dbReference>
<feature type="region of interest" description="Disordered" evidence="9">
    <location>
        <begin position="1"/>
        <end position="20"/>
    </location>
</feature>
<dbReference type="SUPFAM" id="SSF57850">
    <property type="entry name" value="RING/U-box"/>
    <property type="match status" value="1"/>
</dbReference>
<comment type="caution">
    <text evidence="12">The sequence shown here is derived from an EMBL/GenBank/DDBJ whole genome shotgun (WGS) entry which is preliminary data.</text>
</comment>
<organism evidence="12 13">
    <name type="scientific">Cryptolaemus montrouzieri</name>
    <dbReference type="NCBI Taxonomy" id="559131"/>
    <lineage>
        <taxon>Eukaryota</taxon>
        <taxon>Metazoa</taxon>
        <taxon>Ecdysozoa</taxon>
        <taxon>Arthropoda</taxon>
        <taxon>Hexapoda</taxon>
        <taxon>Insecta</taxon>
        <taxon>Pterygota</taxon>
        <taxon>Neoptera</taxon>
        <taxon>Endopterygota</taxon>
        <taxon>Coleoptera</taxon>
        <taxon>Polyphaga</taxon>
        <taxon>Cucujiformia</taxon>
        <taxon>Coccinelloidea</taxon>
        <taxon>Coccinellidae</taxon>
        <taxon>Scymninae</taxon>
        <taxon>Scymnini</taxon>
        <taxon>Cryptolaemus</taxon>
    </lineage>
</organism>
<accession>A0ABD2N7J2</accession>
<dbReference type="InterPro" id="IPR013083">
    <property type="entry name" value="Znf_RING/FYVE/PHD"/>
</dbReference>
<evidence type="ECO:0000256" key="2">
    <source>
        <dbReference type="ARBA" id="ARBA00012759"/>
    </source>
</evidence>
<evidence type="ECO:0000256" key="1">
    <source>
        <dbReference type="ARBA" id="ARBA00000707"/>
    </source>
</evidence>
<dbReference type="PANTHER" id="PTHR21646">
    <property type="entry name" value="UBIQUITIN CARBOXYL-TERMINAL HYDROLASE"/>
    <property type="match status" value="1"/>
</dbReference>
<dbReference type="SMART" id="SM00290">
    <property type="entry name" value="ZnF_UBP"/>
    <property type="match status" value="1"/>
</dbReference>
<dbReference type="PROSITE" id="PS50271">
    <property type="entry name" value="ZF_UBP"/>
    <property type="match status" value="1"/>
</dbReference>
<dbReference type="EC" id="3.4.19.12" evidence="2"/>
<dbReference type="Gene3D" id="3.90.70.10">
    <property type="entry name" value="Cysteine proteinases"/>
    <property type="match status" value="1"/>
</dbReference>
<dbReference type="PROSITE" id="PS00972">
    <property type="entry name" value="USP_1"/>
    <property type="match status" value="1"/>
</dbReference>
<evidence type="ECO:0000256" key="8">
    <source>
        <dbReference type="PROSITE-ProRule" id="PRU00502"/>
    </source>
</evidence>
<keyword evidence="3" id="KW-0645">Protease</keyword>
<evidence type="ECO:0000313" key="13">
    <source>
        <dbReference type="Proteomes" id="UP001516400"/>
    </source>
</evidence>
<evidence type="ECO:0000256" key="5">
    <source>
        <dbReference type="ARBA" id="ARBA00022771"/>
    </source>
</evidence>
<reference evidence="12 13" key="1">
    <citation type="journal article" date="2021" name="BMC Biol.">
        <title>Horizontally acquired antibacterial genes associated with adaptive radiation of ladybird beetles.</title>
        <authorList>
            <person name="Li H.S."/>
            <person name="Tang X.F."/>
            <person name="Huang Y.H."/>
            <person name="Xu Z.Y."/>
            <person name="Chen M.L."/>
            <person name="Du X.Y."/>
            <person name="Qiu B.Y."/>
            <person name="Chen P.T."/>
            <person name="Zhang W."/>
            <person name="Slipinski A."/>
            <person name="Escalona H.E."/>
            <person name="Waterhouse R.M."/>
            <person name="Zwick A."/>
            <person name="Pang H."/>
        </authorList>
    </citation>
    <scope>NUCLEOTIDE SEQUENCE [LARGE SCALE GENOMIC DNA]</scope>
    <source>
        <strain evidence="12">SYSU2018</strain>
    </source>
</reference>
<name>A0ABD2N7J2_9CUCU</name>
<dbReference type="Gene3D" id="3.30.40.10">
    <property type="entry name" value="Zinc/RING finger domain, C3HC4 (zinc finger)"/>
    <property type="match status" value="1"/>
</dbReference>
<keyword evidence="4" id="KW-0479">Metal-binding</keyword>
<dbReference type="EMBL" id="JABFTP020000062">
    <property type="protein sequence ID" value="KAL3274686.1"/>
    <property type="molecule type" value="Genomic_DNA"/>
</dbReference>
<evidence type="ECO:0000259" key="11">
    <source>
        <dbReference type="PROSITE" id="PS50271"/>
    </source>
</evidence>
<keyword evidence="13" id="KW-1185">Reference proteome</keyword>
<dbReference type="InterPro" id="IPR028889">
    <property type="entry name" value="USP"/>
</dbReference>
<dbReference type="GO" id="GO:0008270">
    <property type="term" value="F:zinc ion binding"/>
    <property type="evidence" value="ECO:0007669"/>
    <property type="project" value="UniProtKB-KW"/>
</dbReference>
<dbReference type="Pfam" id="PF00443">
    <property type="entry name" value="UCH"/>
    <property type="match status" value="1"/>
</dbReference>
<dbReference type="InterPro" id="IPR001394">
    <property type="entry name" value="Peptidase_C19_UCH"/>
</dbReference>
<dbReference type="InterPro" id="IPR018200">
    <property type="entry name" value="USP_CS"/>
</dbReference>
<evidence type="ECO:0000313" key="12">
    <source>
        <dbReference type="EMBL" id="KAL3274686.1"/>
    </source>
</evidence>
<feature type="domain" description="UBP-type" evidence="11">
    <location>
        <begin position="27"/>
        <end position="147"/>
    </location>
</feature>
<evidence type="ECO:0000256" key="3">
    <source>
        <dbReference type="ARBA" id="ARBA00022670"/>
    </source>
</evidence>
<evidence type="ECO:0000256" key="6">
    <source>
        <dbReference type="ARBA" id="ARBA00022801"/>
    </source>
</evidence>
<evidence type="ECO:0000256" key="9">
    <source>
        <dbReference type="SAM" id="MobiDB-lite"/>
    </source>
</evidence>
<evidence type="ECO:0000259" key="10">
    <source>
        <dbReference type="PROSITE" id="PS50235"/>
    </source>
</evidence>
<keyword evidence="6" id="KW-0378">Hydrolase</keyword>
<dbReference type="SUPFAM" id="SSF54001">
    <property type="entry name" value="Cysteine proteinases"/>
    <property type="match status" value="1"/>
</dbReference>
<dbReference type="PROSITE" id="PS50235">
    <property type="entry name" value="USP_3"/>
    <property type="match status" value="1"/>
</dbReference>
<dbReference type="GO" id="GO:0004843">
    <property type="term" value="F:cysteine-type deubiquitinase activity"/>
    <property type="evidence" value="ECO:0007669"/>
    <property type="project" value="UniProtKB-EC"/>
</dbReference>
<keyword evidence="5 8" id="KW-0863">Zinc-finger</keyword>
<feature type="domain" description="USP" evidence="10">
    <location>
        <begin position="192"/>
        <end position="244"/>
    </location>
</feature>
<dbReference type="InterPro" id="IPR038765">
    <property type="entry name" value="Papain-like_cys_pep_sf"/>
</dbReference>
<dbReference type="InterPro" id="IPR001607">
    <property type="entry name" value="Znf_UBP"/>
</dbReference>
<evidence type="ECO:0000256" key="7">
    <source>
        <dbReference type="ARBA" id="ARBA00022833"/>
    </source>
</evidence>
<evidence type="ECO:0000256" key="4">
    <source>
        <dbReference type="ARBA" id="ARBA00022723"/>
    </source>
</evidence>
<sequence>MSKKKHQGEPNDDDSTESCDENQNNVVECIHINKSVDLQKIKKSLIRTGFLKDCEECKNSPSVQEDNEMELEFDLSLWMCLKCGNQACGRARNKHALKHYETPHSDKHSLCVNTTLWNVWCYDCDEEINMSCKKKLLEAVEFLRKRFESCNNEPYVNNSERSMEIIALPEPPSSASLNKPYAHLLGLLPRARGLTNLGNTCFFNSVMQCLGQTPYLLELLSESAEYGQHVILPGGLINPRIRIP</sequence>
<proteinExistence type="predicted"/>
<dbReference type="Proteomes" id="UP001516400">
    <property type="component" value="Unassembled WGS sequence"/>
</dbReference>
<dbReference type="InterPro" id="IPR050185">
    <property type="entry name" value="Ub_carboxyl-term_hydrolase"/>
</dbReference>
<dbReference type="AlphaFoldDB" id="A0ABD2N7J2"/>
<dbReference type="PANTHER" id="PTHR21646:SF39">
    <property type="entry name" value="UBIQUITIN CARBOXYL-TERMINAL HYDROLASE 16"/>
    <property type="match status" value="1"/>
</dbReference>
<gene>
    <name evidence="12" type="ORF">HHI36_016064</name>
</gene>
<dbReference type="FunFam" id="3.30.40.10:FF:000147">
    <property type="entry name" value="Ubiquitin carboxyl-terminal hydrolase 16"/>
    <property type="match status" value="1"/>
</dbReference>
<protein>
    <recommendedName>
        <fullName evidence="2">ubiquitinyl hydrolase 1</fullName>
        <ecNumber evidence="2">3.4.19.12</ecNumber>
    </recommendedName>
</protein>